<dbReference type="EMBL" id="BART01031714">
    <property type="protein sequence ID" value="GAH16877.1"/>
    <property type="molecule type" value="Genomic_DNA"/>
</dbReference>
<evidence type="ECO:0008006" key="2">
    <source>
        <dbReference type="Google" id="ProtNLM"/>
    </source>
</evidence>
<protein>
    <recommendedName>
        <fullName evidence="2">Uroporphyrinogen decarboxylase (URO-D) domain-containing protein</fullName>
    </recommendedName>
</protein>
<dbReference type="InterPro" id="IPR038071">
    <property type="entry name" value="UROD/MetE-like_sf"/>
</dbReference>
<comment type="caution">
    <text evidence="1">The sequence shown here is derived from an EMBL/GenBank/DDBJ whole genome shotgun (WGS) entry which is preliminary data.</text>
</comment>
<gene>
    <name evidence="1" type="ORF">S01H4_55018</name>
</gene>
<organism evidence="1">
    <name type="scientific">marine sediment metagenome</name>
    <dbReference type="NCBI Taxonomy" id="412755"/>
    <lineage>
        <taxon>unclassified sequences</taxon>
        <taxon>metagenomes</taxon>
        <taxon>ecological metagenomes</taxon>
    </lineage>
</organism>
<sequence length="239" mass="27930">MSRFKEDINEAKERLKAWWDHKIIDRPCISYWNPRLGQKIPDTEAVLEFFDPFYLAQFWDDVETAIAMYEATSKIFYFGGENIPNFRPYYGPGIISAVFGIVPKPQNRTVWFYKETSVDDIVPLLEGVQINMNNPWYARLIKTTEIAAKRAGKDYSVGVTDLGGVLDILSSFLGPTKLILTMRRNPELIDICRVIILEKWMKVYNDLQEIIQKYSDGVNSWMYLWCHKPWYPIQCDFSA</sequence>
<dbReference type="Gene3D" id="3.20.20.210">
    <property type="match status" value="1"/>
</dbReference>
<name>X1D9F4_9ZZZZ</name>
<reference evidence="1" key="1">
    <citation type="journal article" date="2014" name="Front. Microbiol.">
        <title>High frequency of phylogenetically diverse reductive dehalogenase-homologous genes in deep subseafloor sedimentary metagenomes.</title>
        <authorList>
            <person name="Kawai M."/>
            <person name="Futagami T."/>
            <person name="Toyoda A."/>
            <person name="Takaki Y."/>
            <person name="Nishi S."/>
            <person name="Hori S."/>
            <person name="Arai W."/>
            <person name="Tsubouchi T."/>
            <person name="Morono Y."/>
            <person name="Uchiyama I."/>
            <person name="Ito T."/>
            <person name="Fujiyama A."/>
            <person name="Inagaki F."/>
            <person name="Takami H."/>
        </authorList>
    </citation>
    <scope>NUCLEOTIDE SEQUENCE</scope>
    <source>
        <strain evidence="1">Expedition CK06-06</strain>
    </source>
</reference>
<dbReference type="AlphaFoldDB" id="X1D9F4"/>
<accession>X1D9F4</accession>
<evidence type="ECO:0000313" key="1">
    <source>
        <dbReference type="EMBL" id="GAH16877.1"/>
    </source>
</evidence>
<proteinExistence type="predicted"/>
<feature type="non-terminal residue" evidence="1">
    <location>
        <position position="239"/>
    </location>
</feature>